<evidence type="ECO:0000256" key="2">
    <source>
        <dbReference type="SAM" id="MobiDB-lite"/>
    </source>
</evidence>
<feature type="domain" description="C2H2-type" evidence="3">
    <location>
        <begin position="250"/>
        <end position="277"/>
    </location>
</feature>
<feature type="region of interest" description="Disordered" evidence="2">
    <location>
        <begin position="210"/>
        <end position="247"/>
    </location>
</feature>
<evidence type="ECO:0000256" key="1">
    <source>
        <dbReference type="PROSITE-ProRule" id="PRU00042"/>
    </source>
</evidence>
<evidence type="ECO:0000313" key="4">
    <source>
        <dbReference type="EMBL" id="SPD09766.1"/>
    </source>
</evidence>
<dbReference type="GO" id="GO:0008270">
    <property type="term" value="F:zinc ion binding"/>
    <property type="evidence" value="ECO:0007669"/>
    <property type="project" value="UniProtKB-KW"/>
</dbReference>
<dbReference type="PROSITE" id="PS50157">
    <property type="entry name" value="ZINC_FINGER_C2H2_2"/>
    <property type="match status" value="1"/>
</dbReference>
<evidence type="ECO:0000259" key="3">
    <source>
        <dbReference type="PROSITE" id="PS50157"/>
    </source>
</evidence>
<dbReference type="AlphaFoldDB" id="A0A2N9H5P2"/>
<dbReference type="InterPro" id="IPR013087">
    <property type="entry name" value="Znf_C2H2_type"/>
</dbReference>
<dbReference type="EMBL" id="OIVN01003243">
    <property type="protein sequence ID" value="SPD09766.1"/>
    <property type="molecule type" value="Genomic_DNA"/>
</dbReference>
<keyword evidence="1" id="KW-0863">Zinc-finger</keyword>
<accession>A0A2N9H5P2</accession>
<gene>
    <name evidence="4" type="ORF">FSB_LOCUS37648</name>
    <name evidence="5" type="ORF">FSB_LOCUS38673</name>
</gene>
<dbReference type="PROSITE" id="PS00028">
    <property type="entry name" value="ZINC_FINGER_C2H2_1"/>
    <property type="match status" value="1"/>
</dbReference>
<protein>
    <recommendedName>
        <fullName evidence="3">C2H2-type domain-containing protein</fullName>
    </recommendedName>
</protein>
<dbReference type="EMBL" id="OIVN01003370">
    <property type="protein sequence ID" value="SPD10791.1"/>
    <property type="molecule type" value="Genomic_DNA"/>
</dbReference>
<reference evidence="4" key="1">
    <citation type="submission" date="2018-02" db="EMBL/GenBank/DDBJ databases">
        <authorList>
            <person name="Cohen D.B."/>
            <person name="Kent A.D."/>
        </authorList>
    </citation>
    <scope>NUCLEOTIDE SEQUENCE</scope>
</reference>
<proteinExistence type="predicted"/>
<evidence type="ECO:0000313" key="5">
    <source>
        <dbReference type="EMBL" id="SPD10791.1"/>
    </source>
</evidence>
<keyword evidence="1" id="KW-0479">Metal-binding</keyword>
<name>A0A2N9H5P2_FAGSY</name>
<sequence length="323" mass="36369">MANDPQKYSEEWFNMAKIPIAKEFELPNVSNTMNHHWINTINMPIPEISLEYPIIETELNLSCNTEIHMAAIPIIGSAVKMENHEVFAPNPPPLQTPKGEIFLSGINLFPRTNQQSNLHTFLNSYHQFCPNRSKANMTYQPAHFQGITKTLFPCLGLGLMTNQENPNSSTHRVNQPTYVSIMEKQETLVPGLVNSQILVPKQEPQVLPEINSSQVGSVLGSKPQKPKKNKGKNPITKKTNANQTDPPVEHKCFQCQKVFLSGNALGGHMSCHARKRKREAMKNIDKRFGPENSFFDFIDSLGFENRSSSCYKQVLNGTTSRHA</sequence>
<keyword evidence="1" id="KW-0862">Zinc</keyword>
<organism evidence="4">
    <name type="scientific">Fagus sylvatica</name>
    <name type="common">Beechnut</name>
    <dbReference type="NCBI Taxonomy" id="28930"/>
    <lineage>
        <taxon>Eukaryota</taxon>
        <taxon>Viridiplantae</taxon>
        <taxon>Streptophyta</taxon>
        <taxon>Embryophyta</taxon>
        <taxon>Tracheophyta</taxon>
        <taxon>Spermatophyta</taxon>
        <taxon>Magnoliopsida</taxon>
        <taxon>eudicotyledons</taxon>
        <taxon>Gunneridae</taxon>
        <taxon>Pentapetalae</taxon>
        <taxon>rosids</taxon>
        <taxon>fabids</taxon>
        <taxon>Fagales</taxon>
        <taxon>Fagaceae</taxon>
        <taxon>Fagus</taxon>
    </lineage>
</organism>